<proteinExistence type="predicted"/>
<feature type="domain" description="DUF7578" evidence="2">
    <location>
        <begin position="81"/>
        <end position="145"/>
    </location>
</feature>
<feature type="region of interest" description="Disordered" evidence="1">
    <location>
        <begin position="226"/>
        <end position="251"/>
    </location>
</feature>
<dbReference type="InterPro" id="IPR006518">
    <property type="entry name" value="Trypano_RHS"/>
</dbReference>
<reference evidence="3 4" key="1">
    <citation type="journal article" date="2018" name="Microb. Genom.">
        <title>Expanding an expanded genome: long-read sequencing of Trypanosoma cruzi.</title>
        <authorList>
            <person name="Berna L."/>
            <person name="Rodriguez M."/>
            <person name="Chiribao M.L."/>
            <person name="Parodi-Talice A."/>
            <person name="Pita S."/>
            <person name="Rijo G."/>
            <person name="Alvarez-Valin F."/>
            <person name="Robello C."/>
        </authorList>
    </citation>
    <scope>NUCLEOTIDE SEQUENCE [LARGE SCALE GENOMIC DNA]</scope>
    <source>
        <strain evidence="3 4">TCC</strain>
    </source>
</reference>
<dbReference type="InterPro" id="IPR056000">
    <property type="entry name" value="DUF7578"/>
</dbReference>
<gene>
    <name evidence="3" type="ORF">C3747_187g31</name>
</gene>
<dbReference type="Pfam" id="PF24466">
    <property type="entry name" value="DUF7578"/>
    <property type="match status" value="1"/>
</dbReference>
<sequence length="270" mass="30935">MLSEASNKLKKEYIVTLNRWRDFERKDTVTPLARAQINTAYSQILREERRRAEEKARRERQELGIEVSTRIKYAVFKGRVRVDKTRLNDLLAMELDGRAAMDANWDVLLEEVFKNPKKYICGAEVLGEMQASDHYKRMERAVRDEMDMEEDVYRLYEHCVDNLLRWLAASAEVKASVHGATKRFLDAAAEEARNPTTTSAPIYLEGCYESVHNARWSHAVELPDGVERTKTGTGMDVHEGGKNSHGPTRQLANPSKRMTVCGNPLYRVSS</sequence>
<dbReference type="VEuPathDB" id="TriTrypDB:TcG_09677"/>
<dbReference type="VEuPathDB" id="TriTrypDB:C4B63_159g18"/>
<dbReference type="AlphaFoldDB" id="A0A2V2W0W9"/>
<evidence type="ECO:0000259" key="2">
    <source>
        <dbReference type="Pfam" id="PF24466"/>
    </source>
</evidence>
<dbReference type="VEuPathDB" id="TriTrypDB:C3747_187g31"/>
<protein>
    <submittedName>
        <fullName evidence="3">Putative retrotransposon hot spot protein (RHS)</fullName>
    </submittedName>
</protein>
<evidence type="ECO:0000313" key="4">
    <source>
        <dbReference type="Proteomes" id="UP000246078"/>
    </source>
</evidence>
<dbReference type="VEuPathDB" id="TriTrypDB:TcCL_NonESM11996"/>
<comment type="caution">
    <text evidence="3">The sequence shown here is derived from an EMBL/GenBank/DDBJ whole genome shotgun (WGS) entry which is preliminary data.</text>
</comment>
<dbReference type="NCBIfam" id="TIGR01631">
    <property type="entry name" value="Trypano_RHS"/>
    <property type="match status" value="1"/>
</dbReference>
<dbReference type="VEuPathDB" id="TriTrypDB:TCSYLVIO_000271"/>
<dbReference type="VEuPathDB" id="TriTrypDB:TCDM_12639"/>
<dbReference type="Proteomes" id="UP000246078">
    <property type="component" value="Unassembled WGS sequence"/>
</dbReference>
<organism evidence="3 4">
    <name type="scientific">Trypanosoma cruzi</name>
    <dbReference type="NCBI Taxonomy" id="5693"/>
    <lineage>
        <taxon>Eukaryota</taxon>
        <taxon>Discoba</taxon>
        <taxon>Euglenozoa</taxon>
        <taxon>Kinetoplastea</taxon>
        <taxon>Metakinetoplastina</taxon>
        <taxon>Trypanosomatida</taxon>
        <taxon>Trypanosomatidae</taxon>
        <taxon>Trypanosoma</taxon>
        <taxon>Schizotrypanum</taxon>
    </lineage>
</organism>
<name>A0A2V2W0W9_TRYCR</name>
<dbReference type="EMBL" id="PRFC01000187">
    <property type="protein sequence ID" value="PWV02278.1"/>
    <property type="molecule type" value="Genomic_DNA"/>
</dbReference>
<accession>A0A2V2W0W9</accession>
<feature type="compositionally biased region" description="Basic and acidic residues" evidence="1">
    <location>
        <begin position="226"/>
        <end position="242"/>
    </location>
</feature>
<evidence type="ECO:0000313" key="3">
    <source>
        <dbReference type="EMBL" id="PWV02278.1"/>
    </source>
</evidence>
<evidence type="ECO:0000256" key="1">
    <source>
        <dbReference type="SAM" id="MobiDB-lite"/>
    </source>
</evidence>